<organism evidence="3 4">
    <name type="scientific">Ahniella affigens</name>
    <dbReference type="NCBI Taxonomy" id="2021234"/>
    <lineage>
        <taxon>Bacteria</taxon>
        <taxon>Pseudomonadati</taxon>
        <taxon>Pseudomonadota</taxon>
        <taxon>Gammaproteobacteria</taxon>
        <taxon>Lysobacterales</taxon>
        <taxon>Rhodanobacteraceae</taxon>
        <taxon>Ahniella</taxon>
    </lineage>
</organism>
<dbReference type="PANTHER" id="PTHR35848:SF9">
    <property type="entry name" value="SLL1358 PROTEIN"/>
    <property type="match status" value="1"/>
</dbReference>
<keyword evidence="1" id="KW-0479">Metal-binding</keyword>
<dbReference type="GO" id="GO:0046872">
    <property type="term" value="F:metal ion binding"/>
    <property type="evidence" value="ECO:0007669"/>
    <property type="project" value="UniProtKB-KW"/>
</dbReference>
<sequence>MNDSTKQHTDDVVAVFAEAVPNRTRPSVYPAPIGNRFEGRAKKVLGDVFGIQKFGVNLTRLAPGAYSSLRHAHSMEEEFVYILSGQPTLRTNRGDTQLRPGMCAGFRAGNGDAHQLINLSDQDVVFLEIGDRVEGDTVSYPDDDLAARKIDGQWLFFHKDGSAY</sequence>
<dbReference type="InterPro" id="IPR013096">
    <property type="entry name" value="Cupin_2"/>
</dbReference>
<reference evidence="3 4" key="1">
    <citation type="submission" date="2018-03" db="EMBL/GenBank/DDBJ databases">
        <title>Ahniella affigens gen. nov., sp. nov., a gammaproteobacterium isolated from sandy soil near a stream.</title>
        <authorList>
            <person name="Ko Y."/>
            <person name="Kim J.-H."/>
        </authorList>
    </citation>
    <scope>NUCLEOTIDE SEQUENCE [LARGE SCALE GENOMIC DNA]</scope>
    <source>
        <strain evidence="3 4">D13</strain>
    </source>
</reference>
<evidence type="ECO:0000313" key="4">
    <source>
        <dbReference type="Proteomes" id="UP000241074"/>
    </source>
</evidence>
<dbReference type="SUPFAM" id="SSF51182">
    <property type="entry name" value="RmlC-like cupins"/>
    <property type="match status" value="1"/>
</dbReference>
<dbReference type="AlphaFoldDB" id="A0A2P1PZ69"/>
<feature type="domain" description="Cupin type-2" evidence="2">
    <location>
        <begin position="58"/>
        <end position="129"/>
    </location>
</feature>
<dbReference type="PANTHER" id="PTHR35848">
    <property type="entry name" value="OXALATE-BINDING PROTEIN"/>
    <property type="match status" value="1"/>
</dbReference>
<gene>
    <name evidence="3" type="ORF">C7S18_15360</name>
</gene>
<keyword evidence="4" id="KW-1185">Reference proteome</keyword>
<evidence type="ECO:0000259" key="2">
    <source>
        <dbReference type="Pfam" id="PF07883"/>
    </source>
</evidence>
<proteinExistence type="predicted"/>
<dbReference type="CDD" id="cd02224">
    <property type="entry name" value="cupin_SPO2919-like"/>
    <property type="match status" value="1"/>
</dbReference>
<name>A0A2P1PZ69_9GAMM</name>
<evidence type="ECO:0000256" key="1">
    <source>
        <dbReference type="ARBA" id="ARBA00022723"/>
    </source>
</evidence>
<dbReference type="Gene3D" id="2.60.120.10">
    <property type="entry name" value="Jelly Rolls"/>
    <property type="match status" value="1"/>
</dbReference>
<reference evidence="3 4" key="2">
    <citation type="submission" date="2018-03" db="EMBL/GenBank/DDBJ databases">
        <authorList>
            <person name="Keele B.F."/>
        </authorList>
    </citation>
    <scope>NUCLEOTIDE SEQUENCE [LARGE SCALE GENOMIC DNA]</scope>
    <source>
        <strain evidence="3 4">D13</strain>
    </source>
</reference>
<dbReference type="Proteomes" id="UP000241074">
    <property type="component" value="Chromosome"/>
</dbReference>
<accession>A0A2P1PZ69</accession>
<dbReference type="InterPro" id="IPR014710">
    <property type="entry name" value="RmlC-like_jellyroll"/>
</dbReference>
<evidence type="ECO:0000313" key="3">
    <source>
        <dbReference type="EMBL" id="AVQ00139.1"/>
    </source>
</evidence>
<dbReference type="Pfam" id="PF07883">
    <property type="entry name" value="Cupin_2"/>
    <property type="match status" value="1"/>
</dbReference>
<dbReference type="InterPro" id="IPR011051">
    <property type="entry name" value="RmlC_Cupin_sf"/>
</dbReference>
<dbReference type="EMBL" id="CP027860">
    <property type="protein sequence ID" value="AVQ00139.1"/>
    <property type="molecule type" value="Genomic_DNA"/>
</dbReference>
<dbReference type="InterPro" id="IPR051610">
    <property type="entry name" value="GPI/OXD"/>
</dbReference>
<dbReference type="OrthoDB" id="116921at2"/>
<dbReference type="KEGG" id="xba:C7S18_15360"/>
<protein>
    <submittedName>
        <fullName evidence="3">Cupin</fullName>
    </submittedName>
</protein>